<dbReference type="InterPro" id="IPR049883">
    <property type="entry name" value="NOTCH1_EGF-like"/>
</dbReference>
<dbReference type="Pfam" id="PF07645">
    <property type="entry name" value="EGF_CA"/>
    <property type="match status" value="1"/>
</dbReference>
<dbReference type="InterPro" id="IPR009030">
    <property type="entry name" value="Growth_fac_rcpt_cys_sf"/>
</dbReference>
<evidence type="ECO:0000313" key="19">
    <source>
        <dbReference type="Proteomes" id="UP000887577"/>
    </source>
</evidence>
<comment type="function">
    <text evidence="13">Protein disulfide isomerase. Promotes the localization of acetylcholine receptors (AChRs) to the plasma membrane.</text>
</comment>
<dbReference type="InterPro" id="IPR000152">
    <property type="entry name" value="EGF-type_Asp/Asn_hydroxyl_site"/>
</dbReference>
<keyword evidence="17" id="KW-0732">Signal</keyword>
<feature type="disulfide bond" evidence="15">
    <location>
        <begin position="182"/>
        <end position="191"/>
    </location>
</feature>
<reference evidence="20" key="1">
    <citation type="submission" date="2022-11" db="UniProtKB">
        <authorList>
            <consortium name="WormBaseParasite"/>
        </authorList>
    </citation>
    <scope>IDENTIFICATION</scope>
</reference>
<evidence type="ECO:0000259" key="18">
    <source>
        <dbReference type="PROSITE" id="PS50026"/>
    </source>
</evidence>
<feature type="chain" id="PRO_5036803745" description="protein disulfide-isomerase" evidence="17">
    <location>
        <begin position="21"/>
        <end position="326"/>
    </location>
</feature>
<dbReference type="InterPro" id="IPR018097">
    <property type="entry name" value="EGF_Ca-bd_CS"/>
</dbReference>
<dbReference type="SMART" id="SM00181">
    <property type="entry name" value="EGF"/>
    <property type="match status" value="2"/>
</dbReference>
<dbReference type="EC" id="5.3.4.1" evidence="4"/>
<keyword evidence="10 15" id="KW-1015">Disulfide bond</keyword>
<evidence type="ECO:0000256" key="7">
    <source>
        <dbReference type="ARBA" id="ARBA00022737"/>
    </source>
</evidence>
<dbReference type="PROSITE" id="PS01248">
    <property type="entry name" value="EGF_LAM_1"/>
    <property type="match status" value="1"/>
</dbReference>
<evidence type="ECO:0000256" key="6">
    <source>
        <dbReference type="ARBA" id="ARBA00022692"/>
    </source>
</evidence>
<keyword evidence="8" id="KW-1133">Transmembrane helix</keyword>
<evidence type="ECO:0000256" key="5">
    <source>
        <dbReference type="ARBA" id="ARBA00022536"/>
    </source>
</evidence>
<proteinExistence type="inferred from homology"/>
<keyword evidence="11" id="KW-0413">Isomerase</keyword>
<sequence>MDSVVIHSLTIVWLLSLGAAVSLPAKERCFQCKFLVETFKIGMEQTKKAHFAGGNTDWEERKLGKFATSETRFIEVLESTCRKELLADSTEFEFIKDIKHKCHTLVEKHEETLEDWFFHKQEKQPDLMHYFCFSELRSCCPTGHFGVACEPCPAVSKNLPPCFGRGQCDGEGIRDGSGKCKCDHGYVGSMCSNCDAHFYPVYQNDTAIECAECFDGCGSGCTAAGPKGCRSCRSGYIWDAEEGCKDIDECLENGKCTKVNEICVNSIGSYRCECGEGYRRNENQECEIDIEAQKSISNTTNESNDKESATVPSVDSEAITAGHSEL</sequence>
<protein>
    <recommendedName>
        <fullName evidence="4">protein disulfide-isomerase</fullName>
        <ecNumber evidence="4">5.3.4.1</ecNumber>
    </recommendedName>
    <alternativeName>
        <fullName evidence="14">Cysteine-rich with EGF-like domain protein 1</fullName>
    </alternativeName>
</protein>
<comment type="similarity">
    <text evidence="3">Belongs to the CRELD family.</text>
</comment>
<dbReference type="SMART" id="SM00179">
    <property type="entry name" value="EGF_CA"/>
    <property type="match status" value="1"/>
</dbReference>
<dbReference type="Pfam" id="PF11938">
    <property type="entry name" value="DUF3456"/>
    <property type="match status" value="1"/>
</dbReference>
<dbReference type="GO" id="GO:0003756">
    <property type="term" value="F:protein disulfide isomerase activity"/>
    <property type="evidence" value="ECO:0007669"/>
    <property type="project" value="UniProtKB-EC"/>
</dbReference>
<dbReference type="PROSITE" id="PS01186">
    <property type="entry name" value="EGF_2"/>
    <property type="match status" value="1"/>
</dbReference>
<dbReference type="InterPro" id="IPR000742">
    <property type="entry name" value="EGF"/>
</dbReference>
<evidence type="ECO:0000256" key="3">
    <source>
        <dbReference type="ARBA" id="ARBA00005897"/>
    </source>
</evidence>
<dbReference type="PROSITE" id="PS01187">
    <property type="entry name" value="EGF_CA"/>
    <property type="match status" value="1"/>
</dbReference>
<dbReference type="PANTHER" id="PTHR24034">
    <property type="entry name" value="EGF-LIKE DOMAIN-CONTAINING PROTEIN"/>
    <property type="match status" value="1"/>
</dbReference>
<dbReference type="SUPFAM" id="SSF57184">
    <property type="entry name" value="Growth factor receptor domain"/>
    <property type="match status" value="1"/>
</dbReference>
<feature type="region of interest" description="Disordered" evidence="16">
    <location>
        <begin position="297"/>
        <end position="326"/>
    </location>
</feature>
<dbReference type="Proteomes" id="UP000887577">
    <property type="component" value="Unplaced"/>
</dbReference>
<evidence type="ECO:0000256" key="2">
    <source>
        <dbReference type="ARBA" id="ARBA00004370"/>
    </source>
</evidence>
<evidence type="ECO:0000256" key="12">
    <source>
        <dbReference type="ARBA" id="ARBA00023284"/>
    </source>
</evidence>
<feature type="domain" description="EGF-like" evidence="18">
    <location>
        <begin position="246"/>
        <end position="287"/>
    </location>
</feature>
<accession>A0A914Z161</accession>
<evidence type="ECO:0000256" key="4">
    <source>
        <dbReference type="ARBA" id="ARBA00012723"/>
    </source>
</evidence>
<dbReference type="InterPro" id="IPR001881">
    <property type="entry name" value="EGF-like_Ca-bd_dom"/>
</dbReference>
<keyword evidence="7" id="KW-0677">Repeat</keyword>
<keyword evidence="19" id="KW-1185">Reference proteome</keyword>
<comment type="catalytic activity">
    <reaction evidence="1">
        <text>Catalyzes the rearrangement of -S-S- bonds in proteins.</text>
        <dbReference type="EC" id="5.3.4.1"/>
    </reaction>
</comment>
<feature type="signal peptide" evidence="17">
    <location>
        <begin position="1"/>
        <end position="20"/>
    </location>
</feature>
<dbReference type="PROSITE" id="PS50026">
    <property type="entry name" value="EGF_3"/>
    <property type="match status" value="2"/>
</dbReference>
<organism evidence="19 20">
    <name type="scientific">Panagrolaimus superbus</name>
    <dbReference type="NCBI Taxonomy" id="310955"/>
    <lineage>
        <taxon>Eukaryota</taxon>
        <taxon>Metazoa</taxon>
        <taxon>Ecdysozoa</taxon>
        <taxon>Nematoda</taxon>
        <taxon>Chromadorea</taxon>
        <taxon>Rhabditida</taxon>
        <taxon>Tylenchina</taxon>
        <taxon>Panagrolaimomorpha</taxon>
        <taxon>Panagrolaimoidea</taxon>
        <taxon>Panagrolaimidae</taxon>
        <taxon>Panagrolaimus</taxon>
    </lineage>
</organism>
<evidence type="ECO:0000256" key="17">
    <source>
        <dbReference type="SAM" id="SignalP"/>
    </source>
</evidence>
<evidence type="ECO:0000256" key="11">
    <source>
        <dbReference type="ARBA" id="ARBA00023235"/>
    </source>
</evidence>
<dbReference type="Gene3D" id="2.10.25.10">
    <property type="entry name" value="Laminin"/>
    <property type="match status" value="1"/>
</dbReference>
<dbReference type="AlphaFoldDB" id="A0A914Z161"/>
<dbReference type="InterPro" id="IPR002049">
    <property type="entry name" value="LE_dom"/>
</dbReference>
<dbReference type="WBParaSite" id="PSU_v2.g5634.t1">
    <property type="protein sequence ID" value="PSU_v2.g5634.t1"/>
    <property type="gene ID" value="PSU_v2.g5634"/>
</dbReference>
<evidence type="ECO:0000256" key="1">
    <source>
        <dbReference type="ARBA" id="ARBA00001182"/>
    </source>
</evidence>
<keyword evidence="12" id="KW-0676">Redox-active center</keyword>
<evidence type="ECO:0000256" key="15">
    <source>
        <dbReference type="PROSITE-ProRule" id="PRU00076"/>
    </source>
</evidence>
<comment type="subcellular location">
    <subcellularLocation>
        <location evidence="2">Membrane</location>
    </subcellularLocation>
</comment>
<evidence type="ECO:0000256" key="9">
    <source>
        <dbReference type="ARBA" id="ARBA00023136"/>
    </source>
</evidence>
<dbReference type="CDD" id="cd00054">
    <property type="entry name" value="EGF_CA"/>
    <property type="match status" value="1"/>
</dbReference>
<keyword evidence="6" id="KW-0812">Transmembrane</keyword>
<dbReference type="PANTHER" id="PTHR24034:SF148">
    <property type="entry name" value="RE58433P"/>
    <property type="match status" value="1"/>
</dbReference>
<dbReference type="SUPFAM" id="SSF57196">
    <property type="entry name" value="EGF/Laminin"/>
    <property type="match status" value="1"/>
</dbReference>
<evidence type="ECO:0000256" key="10">
    <source>
        <dbReference type="ARBA" id="ARBA00023157"/>
    </source>
</evidence>
<evidence type="ECO:0000256" key="8">
    <source>
        <dbReference type="ARBA" id="ARBA00022989"/>
    </source>
</evidence>
<evidence type="ECO:0000313" key="20">
    <source>
        <dbReference type="WBParaSite" id="PSU_v2.g5634.t1"/>
    </source>
</evidence>
<dbReference type="PROSITE" id="PS00010">
    <property type="entry name" value="ASX_HYDROXYL"/>
    <property type="match status" value="1"/>
</dbReference>
<dbReference type="GO" id="GO:0016020">
    <property type="term" value="C:membrane"/>
    <property type="evidence" value="ECO:0007669"/>
    <property type="project" value="UniProtKB-SubCell"/>
</dbReference>
<feature type="domain" description="EGF-like" evidence="18">
    <location>
        <begin position="153"/>
        <end position="192"/>
    </location>
</feature>
<dbReference type="InterPro" id="IPR050751">
    <property type="entry name" value="ECM_structural_protein"/>
</dbReference>
<dbReference type="InterPro" id="IPR021852">
    <property type="entry name" value="DUF3456"/>
</dbReference>
<evidence type="ECO:0000256" key="14">
    <source>
        <dbReference type="ARBA" id="ARBA00049822"/>
    </source>
</evidence>
<evidence type="ECO:0000256" key="13">
    <source>
        <dbReference type="ARBA" id="ARBA00049626"/>
    </source>
</evidence>
<keyword evidence="5 15" id="KW-0245">EGF-like domain</keyword>
<name>A0A914Z161_9BILA</name>
<evidence type="ECO:0000256" key="16">
    <source>
        <dbReference type="SAM" id="MobiDB-lite"/>
    </source>
</evidence>
<dbReference type="PROSITE" id="PS00022">
    <property type="entry name" value="EGF_1"/>
    <property type="match status" value="1"/>
</dbReference>
<keyword evidence="9" id="KW-0472">Membrane</keyword>
<comment type="caution">
    <text evidence="15">Lacks conserved residue(s) required for the propagation of feature annotation.</text>
</comment>
<dbReference type="GO" id="GO:0005509">
    <property type="term" value="F:calcium ion binding"/>
    <property type="evidence" value="ECO:0007669"/>
    <property type="project" value="InterPro"/>
</dbReference>